<accession>X1T308</accession>
<protein>
    <recommendedName>
        <fullName evidence="3">DUF4352 domain-containing protein</fullName>
    </recommendedName>
</protein>
<proteinExistence type="predicted"/>
<gene>
    <name evidence="2" type="ORF">S12H4_31668</name>
</gene>
<dbReference type="PROSITE" id="PS51257">
    <property type="entry name" value="PROKAR_LIPOPROTEIN"/>
    <property type="match status" value="1"/>
</dbReference>
<feature type="non-terminal residue" evidence="2">
    <location>
        <position position="130"/>
    </location>
</feature>
<feature type="region of interest" description="Disordered" evidence="1">
    <location>
        <begin position="28"/>
        <end position="56"/>
    </location>
</feature>
<evidence type="ECO:0000256" key="1">
    <source>
        <dbReference type="SAM" id="MobiDB-lite"/>
    </source>
</evidence>
<dbReference type="EMBL" id="BARW01018501">
    <property type="protein sequence ID" value="GAI99712.1"/>
    <property type="molecule type" value="Genomic_DNA"/>
</dbReference>
<dbReference type="AlphaFoldDB" id="X1T308"/>
<sequence>MKVKYLIPFLVLVLIFGFALACNGESSTKEISKVEEDEKPIEESAVEEEEKIEEEITEEEIKVGSKENPYSAGESITINDEVNWKILSAEDLGDTLEAIDRWSDDKTTTGKFIKVRFTVKNIGKEMKTLT</sequence>
<feature type="compositionally biased region" description="Acidic residues" evidence="1">
    <location>
        <begin position="37"/>
        <end position="56"/>
    </location>
</feature>
<organism evidence="2">
    <name type="scientific">marine sediment metagenome</name>
    <dbReference type="NCBI Taxonomy" id="412755"/>
    <lineage>
        <taxon>unclassified sequences</taxon>
        <taxon>metagenomes</taxon>
        <taxon>ecological metagenomes</taxon>
    </lineage>
</organism>
<comment type="caution">
    <text evidence="2">The sequence shown here is derived from an EMBL/GenBank/DDBJ whole genome shotgun (WGS) entry which is preliminary data.</text>
</comment>
<reference evidence="2" key="1">
    <citation type="journal article" date="2014" name="Front. Microbiol.">
        <title>High frequency of phylogenetically diverse reductive dehalogenase-homologous genes in deep subseafloor sedimentary metagenomes.</title>
        <authorList>
            <person name="Kawai M."/>
            <person name="Futagami T."/>
            <person name="Toyoda A."/>
            <person name="Takaki Y."/>
            <person name="Nishi S."/>
            <person name="Hori S."/>
            <person name="Arai W."/>
            <person name="Tsubouchi T."/>
            <person name="Morono Y."/>
            <person name="Uchiyama I."/>
            <person name="Ito T."/>
            <person name="Fujiyama A."/>
            <person name="Inagaki F."/>
            <person name="Takami H."/>
        </authorList>
    </citation>
    <scope>NUCLEOTIDE SEQUENCE</scope>
    <source>
        <strain evidence="2">Expedition CK06-06</strain>
    </source>
</reference>
<name>X1T308_9ZZZZ</name>
<evidence type="ECO:0000313" key="2">
    <source>
        <dbReference type="EMBL" id="GAI99712.1"/>
    </source>
</evidence>
<evidence type="ECO:0008006" key="3">
    <source>
        <dbReference type="Google" id="ProtNLM"/>
    </source>
</evidence>